<organism evidence="2 3">
    <name type="scientific">Danaus chrysippus</name>
    <name type="common">African queen</name>
    <dbReference type="NCBI Taxonomy" id="151541"/>
    <lineage>
        <taxon>Eukaryota</taxon>
        <taxon>Metazoa</taxon>
        <taxon>Ecdysozoa</taxon>
        <taxon>Arthropoda</taxon>
        <taxon>Hexapoda</taxon>
        <taxon>Insecta</taxon>
        <taxon>Pterygota</taxon>
        <taxon>Neoptera</taxon>
        <taxon>Endopterygota</taxon>
        <taxon>Lepidoptera</taxon>
        <taxon>Glossata</taxon>
        <taxon>Ditrysia</taxon>
        <taxon>Papilionoidea</taxon>
        <taxon>Nymphalidae</taxon>
        <taxon>Danainae</taxon>
        <taxon>Danaini</taxon>
        <taxon>Danaina</taxon>
        <taxon>Danaus</taxon>
        <taxon>Anosia</taxon>
    </lineage>
</organism>
<name>A0A8J2QVU5_9NEOP</name>
<dbReference type="InterPro" id="IPR031734">
    <property type="entry name" value="MBF2"/>
</dbReference>
<dbReference type="OrthoDB" id="6818903at2759"/>
<dbReference type="Pfam" id="PF15868">
    <property type="entry name" value="MBF2"/>
    <property type="match status" value="1"/>
</dbReference>
<feature type="chain" id="PRO_5035185380" evidence="1">
    <location>
        <begin position="17"/>
        <end position="237"/>
    </location>
</feature>
<evidence type="ECO:0000313" key="2">
    <source>
        <dbReference type="EMBL" id="CAG9570774.1"/>
    </source>
</evidence>
<keyword evidence="1" id="KW-0732">Signal</keyword>
<comment type="caution">
    <text evidence="2">The sequence shown here is derived from an EMBL/GenBank/DDBJ whole genome shotgun (WGS) entry which is preliminary data.</text>
</comment>
<protein>
    <submittedName>
        <fullName evidence="2">(African queen) hypothetical protein</fullName>
    </submittedName>
</protein>
<evidence type="ECO:0000313" key="3">
    <source>
        <dbReference type="Proteomes" id="UP000789524"/>
    </source>
</evidence>
<dbReference type="Proteomes" id="UP000789524">
    <property type="component" value="Unassembled WGS sequence"/>
</dbReference>
<dbReference type="AlphaFoldDB" id="A0A8J2QVU5"/>
<feature type="signal peptide" evidence="1">
    <location>
        <begin position="1"/>
        <end position="16"/>
    </location>
</feature>
<evidence type="ECO:0000256" key="1">
    <source>
        <dbReference type="SAM" id="SignalP"/>
    </source>
</evidence>
<proteinExistence type="predicted"/>
<sequence length="237" mass="27009">MKSFLAILIVVLAVQSAEIRSSRSNLNIGSVRPYDRLLQRTFIYQPARPNAIQYQDYMFRGNSSVRISGLFVNEVGYTQYGTVSLLAGGIGYSNVTVRIQSAKGYGYYYQLDVWGRSNVLVRSRSTMRRYIIVITLFLIKINLVHLEEEKVMEDSDIISFIRLYARFLQEIRTRRRHSHGRTNSRNISEVIESHDKDISKKNCENTKPVPLTSFAAFAGDKCATGYVKINGLCAEVD</sequence>
<reference evidence="2" key="1">
    <citation type="submission" date="2021-09" db="EMBL/GenBank/DDBJ databases">
        <authorList>
            <person name="Martin H S."/>
        </authorList>
    </citation>
    <scope>NUCLEOTIDE SEQUENCE</scope>
</reference>
<accession>A0A8J2QVU5</accession>
<dbReference type="EMBL" id="CAKASE010000066">
    <property type="protein sequence ID" value="CAG9570774.1"/>
    <property type="molecule type" value="Genomic_DNA"/>
</dbReference>
<keyword evidence="3" id="KW-1185">Reference proteome</keyword>
<gene>
    <name evidence="2" type="ORF">DCHRY22_LOCUS9447</name>
</gene>